<dbReference type="PANTHER" id="PTHR13359">
    <property type="entry name" value="39S RIBOSOMAL PROTEIN L40, MITOCHONDRIAL"/>
    <property type="match status" value="1"/>
</dbReference>
<evidence type="ECO:0000256" key="4">
    <source>
        <dbReference type="ARBA" id="ARBA00022980"/>
    </source>
</evidence>
<evidence type="ECO:0000256" key="6">
    <source>
        <dbReference type="ARBA" id="ARBA00023274"/>
    </source>
</evidence>
<dbReference type="AlphaFoldDB" id="C1LHE6"/>
<evidence type="ECO:0000256" key="1">
    <source>
        <dbReference type="ARBA" id="ARBA00004173"/>
    </source>
</evidence>
<accession>C1LHE6</accession>
<reference evidence="8" key="2">
    <citation type="submission" date="2009-03" db="EMBL/GenBank/DDBJ databases">
        <authorList>
            <person name="Gang L."/>
        </authorList>
    </citation>
    <scope>NUCLEOTIDE SEQUENCE</scope>
    <source>
        <strain evidence="8">Anhui</strain>
    </source>
</reference>
<dbReference type="PANTHER" id="PTHR13359:SF2">
    <property type="entry name" value="LARGE RIBOSOMAL SUBUNIT PROTEIN ML40"/>
    <property type="match status" value="1"/>
</dbReference>
<evidence type="ECO:0000256" key="5">
    <source>
        <dbReference type="ARBA" id="ARBA00023128"/>
    </source>
</evidence>
<dbReference type="GO" id="GO:0005762">
    <property type="term" value="C:mitochondrial large ribosomal subunit"/>
    <property type="evidence" value="ECO:0007669"/>
    <property type="project" value="InterPro"/>
</dbReference>
<comment type="similarity">
    <text evidence="2">Belongs to the mitochondrion-specific ribosomal protein mL40 family.</text>
</comment>
<dbReference type="Gene3D" id="6.10.250.3440">
    <property type="match status" value="1"/>
</dbReference>
<keyword evidence="6" id="KW-0687">Ribonucleoprotein</keyword>
<keyword evidence="3" id="KW-0809">Transit peptide</keyword>
<proteinExistence type="evidence at transcript level"/>
<reference evidence="8" key="1">
    <citation type="journal article" date="2009" name="Nature">
        <title>The Schistosoma japonicum genome reveals features of host-parasite interplay.</title>
        <authorList>
            <person name="Liu F."/>
            <person name="Zhou Y."/>
            <person name="Wang Z.Q."/>
            <person name="Lu G."/>
            <person name="Zheng H."/>
            <person name="Brindley P.J."/>
            <person name="McManus D.P."/>
            <person name="Blair D."/>
            <person name="Zhang Q.H."/>
            <person name="Zhong Y."/>
            <person name="Wang S."/>
            <person name="Han Z.G."/>
            <person name="Chen Z."/>
        </authorList>
    </citation>
    <scope>NUCLEOTIDE SEQUENCE</scope>
    <source>
        <strain evidence="8">Anhui</strain>
    </source>
</reference>
<dbReference type="Pfam" id="PF09812">
    <property type="entry name" value="MRP-L28"/>
    <property type="match status" value="1"/>
</dbReference>
<keyword evidence="4 8" id="KW-0689">Ribosomal protein</keyword>
<evidence type="ECO:0000313" key="8">
    <source>
        <dbReference type="EMBL" id="CAX74124.1"/>
    </source>
</evidence>
<comment type="subcellular location">
    <subcellularLocation>
        <location evidence="1">Mitochondrion</location>
    </subcellularLocation>
</comment>
<evidence type="ECO:0000256" key="7">
    <source>
        <dbReference type="ARBA" id="ARBA00035192"/>
    </source>
</evidence>
<organism evidence="8">
    <name type="scientific">Schistosoma japonicum</name>
    <name type="common">Blood fluke</name>
    <dbReference type="NCBI Taxonomy" id="6182"/>
    <lineage>
        <taxon>Eukaryota</taxon>
        <taxon>Metazoa</taxon>
        <taxon>Spiralia</taxon>
        <taxon>Lophotrochozoa</taxon>
        <taxon>Platyhelminthes</taxon>
        <taxon>Trematoda</taxon>
        <taxon>Digenea</taxon>
        <taxon>Strigeidida</taxon>
        <taxon>Schistosomatoidea</taxon>
        <taxon>Schistosomatidae</taxon>
        <taxon>Schistosoma</taxon>
    </lineage>
</organism>
<protein>
    <recommendedName>
        <fullName evidence="7">Large ribosomal subunit protein mL40</fullName>
    </recommendedName>
</protein>
<sequence length="242" mass="28268">MFEKLTSLFIQSVYIQPRIFFPLSELHLSPIVMAEPLKRKKRVDAASEQLRISRKIRKIEKEIKRFSRFDRRLRPVEDIEGDRQLMKEIKLRQRLPIDISETELDERVGIWKKWTHYQANVAHREIIMLKKAIAAQQHALDCLYKTSPDLYKEAIKPCPELVQSEPSDDLNLTVTRGNNYLTLVGPYIGAPKLHGELINSTAEYEPPDGEQQDITPKLTYEFELESQFVADPKKKKFLPPNK</sequence>
<name>C1LHE6_SCHJA</name>
<dbReference type="InterPro" id="IPR039145">
    <property type="entry name" value="Ribosomal_mL40_metazoa/plant"/>
</dbReference>
<dbReference type="InterPro" id="IPR019192">
    <property type="entry name" value="Ribosomal_mL40"/>
</dbReference>
<dbReference type="EMBL" id="FN318395">
    <property type="protein sequence ID" value="CAX74124.1"/>
    <property type="molecule type" value="mRNA"/>
</dbReference>
<evidence type="ECO:0000256" key="2">
    <source>
        <dbReference type="ARBA" id="ARBA00009360"/>
    </source>
</evidence>
<evidence type="ECO:0000256" key="3">
    <source>
        <dbReference type="ARBA" id="ARBA00022946"/>
    </source>
</evidence>
<keyword evidence="5" id="KW-0496">Mitochondrion</keyword>